<dbReference type="AlphaFoldDB" id="A0A066RQR1"/>
<accession>A0A066RQR1</accession>
<dbReference type="InterPro" id="IPR009228">
    <property type="entry name" value="Capsid_scaffold_GpO"/>
</dbReference>
<dbReference type="Pfam" id="PF05929">
    <property type="entry name" value="Phage_GPO"/>
    <property type="match status" value="1"/>
</dbReference>
<protein>
    <recommendedName>
        <fullName evidence="4">Capsid protein</fullName>
    </recommendedName>
</protein>
<comment type="caution">
    <text evidence="2">The sequence shown here is derived from an EMBL/GenBank/DDBJ whole genome shotgun (WGS) entry which is preliminary data.</text>
</comment>
<proteinExistence type="predicted"/>
<dbReference type="OrthoDB" id="5625143at2"/>
<organism evidence="2 3">
    <name type="scientific">Photobacterium galatheae</name>
    <dbReference type="NCBI Taxonomy" id="1654360"/>
    <lineage>
        <taxon>Bacteria</taxon>
        <taxon>Pseudomonadati</taxon>
        <taxon>Pseudomonadota</taxon>
        <taxon>Gammaproteobacteria</taxon>
        <taxon>Vibrionales</taxon>
        <taxon>Vibrionaceae</taxon>
        <taxon>Photobacterium</taxon>
    </lineage>
</organism>
<keyword evidence="3" id="KW-1185">Reference proteome</keyword>
<sequence>MSKQTGWVIVATEGATVDGRTITANWIKDMAEQYSTEEYTALIWPEHFRSSWAPFDGRNWGTVDEVKAAKFKNKLRLFAKLTANDFLLESNKQGQKLFTSIEANPDYKGEGRCYLMGLAVTDSPASSGTTRLKFSIGEQTHEHEYSQLEELNPTDFISTDDSRSSIAQAFKTIGNWFSKGGTLPELSTDTHDEEYDVNEEQLKALLAEQLQPFSNKLDALEQKFADTGQPPEREQPEAEGSEGLPSKTESNQPAAPNFSELFSAELQKQLKPMTDKLDGLENKFNALAQETPGQRPAGEGAGETVEAI</sequence>
<evidence type="ECO:0000313" key="2">
    <source>
        <dbReference type="EMBL" id="KDM89708.1"/>
    </source>
</evidence>
<dbReference type="RefSeq" id="WP_036757316.1">
    <property type="nucleotide sequence ID" value="NZ_JAGSGC010000024.1"/>
</dbReference>
<dbReference type="STRING" id="1654360.EA58_21110"/>
<reference evidence="2 3" key="1">
    <citation type="submission" date="2014-04" db="EMBL/GenBank/DDBJ databases">
        <title>Draft genome sequence of Photobacterium halotolerans S2753: a solonamide, ngercheumicin and holomycin producer.</title>
        <authorList>
            <person name="Machado H.R."/>
            <person name="Gram L."/>
        </authorList>
    </citation>
    <scope>NUCLEOTIDE SEQUENCE [LARGE SCALE GENOMIC DNA]</scope>
    <source>
        <strain evidence="2 3">S2753</strain>
    </source>
</reference>
<evidence type="ECO:0000313" key="3">
    <source>
        <dbReference type="Proteomes" id="UP000027192"/>
    </source>
</evidence>
<gene>
    <name evidence="2" type="ORF">EA58_21110</name>
</gene>
<name>A0A066RQR1_9GAMM</name>
<dbReference type="Proteomes" id="UP000027192">
    <property type="component" value="Unassembled WGS sequence"/>
</dbReference>
<dbReference type="EMBL" id="JMIB01000045">
    <property type="protein sequence ID" value="KDM89708.1"/>
    <property type="molecule type" value="Genomic_DNA"/>
</dbReference>
<evidence type="ECO:0008006" key="4">
    <source>
        <dbReference type="Google" id="ProtNLM"/>
    </source>
</evidence>
<evidence type="ECO:0000256" key="1">
    <source>
        <dbReference type="SAM" id="MobiDB-lite"/>
    </source>
</evidence>
<feature type="region of interest" description="Disordered" evidence="1">
    <location>
        <begin position="226"/>
        <end position="308"/>
    </location>
</feature>